<accession>A0A5F4VR96</accession>
<sequence>MLLSATLPVSGSWAWSPVPSPGGRRLGPAAAAAFRWDLFPGPGTPPPPGCLGDEGPLLPAEIAAMSQGTTPWGSTPAGSTPAGTTPESERDTEFQEHEQILSPDFLSVAQINDLLTEDIDGVQEKLRIFLNFKNLETCLKDAILLDYYVSGFLWARRMDFSVIQYSKFMTLLAMLLQNLKTLHMSLEDSIKWLGEVMAEIGPNRSQKNDEWGIFDVKQANAIIDYIKISLFQHYKLYEFMFYSAREEIVIGTEQVIEVVKPAGGPFPEPLEEGISFDIYSTFIEPPTTLDREMKGLDQEQGPEESQPETDTSDVDPLFGFTIEDVKSVLDQVTDDILICIQTEINEKLQIQEEAFNARIEKLKKA</sequence>
<dbReference type="Pfam" id="PF14769">
    <property type="entry name" value="CLAMP"/>
    <property type="match status" value="1"/>
</dbReference>
<evidence type="ECO:0000256" key="1">
    <source>
        <dbReference type="SAM" id="MobiDB-lite"/>
    </source>
</evidence>
<evidence type="ECO:0000313" key="2">
    <source>
        <dbReference type="Ensembl" id="ENSCJAP00000068028.2"/>
    </source>
</evidence>
<dbReference type="AlphaFoldDB" id="A0A5F4VR96"/>
<reference evidence="2" key="2">
    <citation type="submission" date="2025-08" db="UniProtKB">
        <authorList>
            <consortium name="Ensembl"/>
        </authorList>
    </citation>
    <scope>IDENTIFICATION</scope>
</reference>
<reference evidence="2" key="1">
    <citation type="submission" date="2009-03" db="EMBL/GenBank/DDBJ databases">
        <authorList>
            <person name="Warren W."/>
            <person name="Ye L."/>
            <person name="Minx P."/>
            <person name="Worley K."/>
            <person name="Gibbs R."/>
            <person name="Wilson R.K."/>
        </authorList>
    </citation>
    <scope>NUCLEOTIDE SEQUENCE [LARGE SCALE GENOMIC DNA]</scope>
</reference>
<dbReference type="GeneTree" id="ENSGT00390000004181"/>
<reference evidence="2" key="3">
    <citation type="submission" date="2025-09" db="UniProtKB">
        <authorList>
            <consortium name="Ensembl"/>
        </authorList>
    </citation>
    <scope>IDENTIFICATION</scope>
</reference>
<feature type="region of interest" description="Disordered" evidence="1">
    <location>
        <begin position="295"/>
        <end position="314"/>
    </location>
</feature>
<feature type="compositionally biased region" description="Acidic residues" evidence="1">
    <location>
        <begin position="300"/>
        <end position="313"/>
    </location>
</feature>
<dbReference type="PANTHER" id="PTHR28457:SF3">
    <property type="entry name" value="CILIARY-ASSOCIATED CALCIUM-BINDING COILED-COIL PROTEIN 1"/>
    <property type="match status" value="1"/>
</dbReference>
<feature type="region of interest" description="Disordered" evidence="1">
    <location>
        <begin position="68"/>
        <end position="96"/>
    </location>
</feature>
<keyword evidence="3" id="KW-1185">Reference proteome</keyword>
<dbReference type="PANTHER" id="PTHR28457">
    <property type="entry name" value="COILED-COIL DOMAIN-CONTAINING PROTEIN 189"/>
    <property type="match status" value="1"/>
</dbReference>
<gene>
    <name evidence="2" type="primary">CABCOCO1</name>
</gene>
<dbReference type="FunCoup" id="A0A5F4VR96">
    <property type="interactions" value="77"/>
</dbReference>
<dbReference type="OMA" id="TELMACT"/>
<evidence type="ECO:0000313" key="3">
    <source>
        <dbReference type="Proteomes" id="UP000008225"/>
    </source>
</evidence>
<dbReference type="InterPro" id="IPR032727">
    <property type="entry name" value="CLAMP"/>
</dbReference>
<dbReference type="Ensembl" id="ENSCJAT00000115578.2">
    <property type="protein sequence ID" value="ENSCJAP00000068028.2"/>
    <property type="gene ID" value="ENSCJAG00000007069.5"/>
</dbReference>
<feature type="compositionally biased region" description="Basic and acidic residues" evidence="1">
    <location>
        <begin position="87"/>
        <end position="96"/>
    </location>
</feature>
<dbReference type="InParanoid" id="A0A5F4VR96"/>
<dbReference type="STRING" id="9483.ENSCJAP00000068028"/>
<name>A0A5F4VR96_CALJA</name>
<protein>
    <submittedName>
        <fullName evidence="2">Ciliary associated calcium binding coiled-coil 1</fullName>
    </submittedName>
</protein>
<organism evidence="2 3">
    <name type="scientific">Callithrix jacchus</name>
    <name type="common">White-tufted-ear marmoset</name>
    <name type="synonym">Simia Jacchus</name>
    <dbReference type="NCBI Taxonomy" id="9483"/>
    <lineage>
        <taxon>Eukaryota</taxon>
        <taxon>Metazoa</taxon>
        <taxon>Chordata</taxon>
        <taxon>Craniata</taxon>
        <taxon>Vertebrata</taxon>
        <taxon>Euteleostomi</taxon>
        <taxon>Mammalia</taxon>
        <taxon>Eutheria</taxon>
        <taxon>Euarchontoglires</taxon>
        <taxon>Primates</taxon>
        <taxon>Haplorrhini</taxon>
        <taxon>Platyrrhini</taxon>
        <taxon>Cebidae</taxon>
        <taxon>Callitrichinae</taxon>
        <taxon>Callithrix</taxon>
        <taxon>Callithrix</taxon>
    </lineage>
</organism>
<dbReference type="Proteomes" id="UP000008225">
    <property type="component" value="Chromosome 12"/>
</dbReference>
<proteinExistence type="predicted"/>
<feature type="compositionally biased region" description="Low complexity" evidence="1">
    <location>
        <begin position="73"/>
        <end position="86"/>
    </location>
</feature>
<dbReference type="Bgee" id="ENSCJAG00000007069">
    <property type="expression patterns" value="Expressed in frontal cortex and 3 other cell types or tissues"/>
</dbReference>